<evidence type="ECO:0008006" key="3">
    <source>
        <dbReference type="Google" id="ProtNLM"/>
    </source>
</evidence>
<dbReference type="InterPro" id="IPR049389">
    <property type="entry name" value="TTHA0281-like"/>
</dbReference>
<organism evidence="1 2">
    <name type="scientific">Candidatus Lloydbacteria bacterium RIFCSPHIGHO2_02_FULL_50_13</name>
    <dbReference type="NCBI Taxonomy" id="1798661"/>
    <lineage>
        <taxon>Bacteria</taxon>
        <taxon>Candidatus Lloydiibacteriota</taxon>
    </lineage>
</organism>
<dbReference type="EMBL" id="MHLL01000076">
    <property type="protein sequence ID" value="OGZ06837.1"/>
    <property type="molecule type" value="Genomic_DNA"/>
</dbReference>
<evidence type="ECO:0000313" key="1">
    <source>
        <dbReference type="EMBL" id="OGZ06837.1"/>
    </source>
</evidence>
<sequence length="81" mass="9424">MKLKVPNFVEKNLSNARYEYDRSVKSWAGWIEDFPGVYAQGKTIEAARDELGEILEEYLLVNLQEKKKVKGFTLPRYALAR</sequence>
<comment type="caution">
    <text evidence="1">The sequence shown here is derived from an EMBL/GenBank/DDBJ whole genome shotgun (WGS) entry which is preliminary data.</text>
</comment>
<name>A0A1G2CZZ8_9BACT</name>
<accession>A0A1G2CZZ8</accession>
<dbReference type="Gene3D" id="3.30.160.250">
    <property type="match status" value="1"/>
</dbReference>
<reference evidence="1 2" key="1">
    <citation type="journal article" date="2016" name="Nat. Commun.">
        <title>Thousands of microbial genomes shed light on interconnected biogeochemical processes in an aquifer system.</title>
        <authorList>
            <person name="Anantharaman K."/>
            <person name="Brown C.T."/>
            <person name="Hug L.A."/>
            <person name="Sharon I."/>
            <person name="Castelle C.J."/>
            <person name="Probst A.J."/>
            <person name="Thomas B.C."/>
            <person name="Singh A."/>
            <person name="Wilkins M.J."/>
            <person name="Karaoz U."/>
            <person name="Brodie E.L."/>
            <person name="Williams K.H."/>
            <person name="Hubbard S.S."/>
            <person name="Banfield J.F."/>
        </authorList>
    </citation>
    <scope>NUCLEOTIDE SEQUENCE [LARGE SCALE GENOMIC DNA]</scope>
</reference>
<dbReference type="AlphaFoldDB" id="A0A1G2CZZ8"/>
<dbReference type="Proteomes" id="UP000177996">
    <property type="component" value="Unassembled WGS sequence"/>
</dbReference>
<dbReference type="SUPFAM" id="SSF143100">
    <property type="entry name" value="TTHA1013/TTHA0281-like"/>
    <property type="match status" value="1"/>
</dbReference>
<gene>
    <name evidence="1" type="ORF">A3D65_06775</name>
</gene>
<dbReference type="InterPro" id="IPR035069">
    <property type="entry name" value="TTHA1013/TTHA0281-like"/>
</dbReference>
<dbReference type="STRING" id="1798661.A3D65_06775"/>
<proteinExistence type="predicted"/>
<evidence type="ECO:0000313" key="2">
    <source>
        <dbReference type="Proteomes" id="UP000177996"/>
    </source>
</evidence>
<dbReference type="Pfam" id="PF21748">
    <property type="entry name" value="UPF0150"/>
    <property type="match status" value="1"/>
</dbReference>
<protein>
    <recommendedName>
        <fullName evidence="3">HicB-like antitoxin of toxin-antitoxin system domain-containing protein</fullName>
    </recommendedName>
</protein>